<dbReference type="AlphaFoldDB" id="A0A8J4Y2U9"/>
<accession>A0A8J4Y2U9</accession>
<dbReference type="OrthoDB" id="6380853at2759"/>
<gene>
    <name evidence="1" type="ORF">GWK47_007245</name>
</gene>
<name>A0A8J4Y2U9_CHIOP</name>
<comment type="caution">
    <text evidence="1">The sequence shown here is derived from an EMBL/GenBank/DDBJ whole genome shotgun (WGS) entry which is preliminary data.</text>
</comment>
<reference evidence="1" key="1">
    <citation type="submission" date="2020-07" db="EMBL/GenBank/DDBJ databases">
        <title>The High-quality genome of the commercially important snow crab, Chionoecetes opilio.</title>
        <authorList>
            <person name="Jeong J.-H."/>
            <person name="Ryu S."/>
        </authorList>
    </citation>
    <scope>NUCLEOTIDE SEQUENCE</scope>
    <source>
        <strain evidence="1">MADBK_172401_WGS</strain>
        <tissue evidence="1">Digestive gland</tissue>
    </source>
</reference>
<evidence type="ECO:0000313" key="1">
    <source>
        <dbReference type="EMBL" id="KAG0719572.1"/>
    </source>
</evidence>
<dbReference type="Proteomes" id="UP000770661">
    <property type="component" value="Unassembled WGS sequence"/>
</dbReference>
<sequence length="193" mass="20629">MRTVAVFLGICHTEEAAALLQAVPDRVCDGPTLAGVQQDPQDSLAQLAGLVGLPALLAGLLPLDHRARQQLPGFRRLCDQGGAAFVGGSGGQGLPPVFSINRLCPRHAGLLLLTPLQPHRHSVPELRRLVTPVDDVVAVATTQVLRPEYITLTETKSDFRLALRTSVTHVTLTHTSYAITHVPSPSPPQKLSK</sequence>
<evidence type="ECO:0000313" key="2">
    <source>
        <dbReference type="Proteomes" id="UP000770661"/>
    </source>
</evidence>
<proteinExistence type="predicted"/>
<keyword evidence="2" id="KW-1185">Reference proteome</keyword>
<dbReference type="EMBL" id="JACEEZ010014314">
    <property type="protein sequence ID" value="KAG0719572.1"/>
    <property type="molecule type" value="Genomic_DNA"/>
</dbReference>
<organism evidence="1 2">
    <name type="scientific">Chionoecetes opilio</name>
    <name type="common">Atlantic snow crab</name>
    <name type="synonym">Cancer opilio</name>
    <dbReference type="NCBI Taxonomy" id="41210"/>
    <lineage>
        <taxon>Eukaryota</taxon>
        <taxon>Metazoa</taxon>
        <taxon>Ecdysozoa</taxon>
        <taxon>Arthropoda</taxon>
        <taxon>Crustacea</taxon>
        <taxon>Multicrustacea</taxon>
        <taxon>Malacostraca</taxon>
        <taxon>Eumalacostraca</taxon>
        <taxon>Eucarida</taxon>
        <taxon>Decapoda</taxon>
        <taxon>Pleocyemata</taxon>
        <taxon>Brachyura</taxon>
        <taxon>Eubrachyura</taxon>
        <taxon>Majoidea</taxon>
        <taxon>Majidae</taxon>
        <taxon>Chionoecetes</taxon>
    </lineage>
</organism>
<protein>
    <submittedName>
        <fullName evidence="1">Uncharacterized protein</fullName>
    </submittedName>
</protein>